<keyword evidence="3" id="KW-1185">Reference proteome</keyword>
<dbReference type="RefSeq" id="XP_025431258.1">
    <property type="nucleotide sequence ID" value="XM_025575030.1"/>
</dbReference>
<sequence length="74" mass="8620">MEEDQTIRISGYSVERSPVLRPTTQDAPRQDPSYGHGDKEGAPYNSRTERQWPRSTRAYWALFYSVPRIDKCTL</sequence>
<organism evidence="2 3">
    <name type="scientific">Aspergillus saccharolyticus JOP 1030-1</name>
    <dbReference type="NCBI Taxonomy" id="1450539"/>
    <lineage>
        <taxon>Eukaryota</taxon>
        <taxon>Fungi</taxon>
        <taxon>Dikarya</taxon>
        <taxon>Ascomycota</taxon>
        <taxon>Pezizomycotina</taxon>
        <taxon>Eurotiomycetes</taxon>
        <taxon>Eurotiomycetidae</taxon>
        <taxon>Eurotiales</taxon>
        <taxon>Aspergillaceae</taxon>
        <taxon>Aspergillus</taxon>
        <taxon>Aspergillus subgen. Circumdati</taxon>
    </lineage>
</organism>
<accession>A0A318ZCT0</accession>
<dbReference type="AlphaFoldDB" id="A0A318ZCT0"/>
<name>A0A318ZCT0_9EURO</name>
<evidence type="ECO:0000256" key="1">
    <source>
        <dbReference type="SAM" id="MobiDB-lite"/>
    </source>
</evidence>
<evidence type="ECO:0000313" key="2">
    <source>
        <dbReference type="EMBL" id="PYH45276.1"/>
    </source>
</evidence>
<evidence type="ECO:0000313" key="3">
    <source>
        <dbReference type="Proteomes" id="UP000248349"/>
    </source>
</evidence>
<gene>
    <name evidence="2" type="ORF">BP01DRAFT_356755</name>
</gene>
<dbReference type="GeneID" id="37076258"/>
<proteinExistence type="predicted"/>
<reference evidence="2 3" key="1">
    <citation type="submission" date="2016-12" db="EMBL/GenBank/DDBJ databases">
        <title>The genomes of Aspergillus section Nigri reveals drivers in fungal speciation.</title>
        <authorList>
            <consortium name="DOE Joint Genome Institute"/>
            <person name="Vesth T.C."/>
            <person name="Nybo J."/>
            <person name="Theobald S."/>
            <person name="Brandl J."/>
            <person name="Frisvad J.C."/>
            <person name="Nielsen K.F."/>
            <person name="Lyhne E.K."/>
            <person name="Kogle M.E."/>
            <person name="Kuo A."/>
            <person name="Riley R."/>
            <person name="Clum A."/>
            <person name="Nolan M."/>
            <person name="Lipzen A."/>
            <person name="Salamov A."/>
            <person name="Henrissat B."/>
            <person name="Wiebenga A."/>
            <person name="De Vries R.P."/>
            <person name="Grigoriev I.V."/>
            <person name="Mortensen U.H."/>
            <person name="Andersen M.R."/>
            <person name="Baker S.E."/>
        </authorList>
    </citation>
    <scope>NUCLEOTIDE SEQUENCE [LARGE SCALE GENOMIC DNA]</scope>
    <source>
        <strain evidence="2 3">JOP 1030-1</strain>
    </source>
</reference>
<feature type="region of interest" description="Disordered" evidence="1">
    <location>
        <begin position="1"/>
        <end position="50"/>
    </location>
</feature>
<protein>
    <submittedName>
        <fullName evidence="2">Uncharacterized protein</fullName>
    </submittedName>
</protein>
<dbReference type="EMBL" id="KZ821232">
    <property type="protein sequence ID" value="PYH45276.1"/>
    <property type="molecule type" value="Genomic_DNA"/>
</dbReference>
<feature type="compositionally biased region" description="Basic and acidic residues" evidence="1">
    <location>
        <begin position="36"/>
        <end position="50"/>
    </location>
</feature>
<dbReference type="Proteomes" id="UP000248349">
    <property type="component" value="Unassembled WGS sequence"/>
</dbReference>